<dbReference type="InterPro" id="IPR050807">
    <property type="entry name" value="TransReg_Diox_bact_type"/>
</dbReference>
<dbReference type="SMART" id="SM00530">
    <property type="entry name" value="HTH_XRE"/>
    <property type="match status" value="1"/>
</dbReference>
<dbReference type="Gene3D" id="1.25.40.10">
    <property type="entry name" value="Tetratricopeptide repeat domain"/>
    <property type="match status" value="2"/>
</dbReference>
<dbReference type="Pfam" id="PF01381">
    <property type="entry name" value="HTH_3"/>
    <property type="match status" value="1"/>
</dbReference>
<dbReference type="Proteomes" id="UP001529245">
    <property type="component" value="Unassembled WGS sequence"/>
</dbReference>
<dbReference type="SUPFAM" id="SSF48452">
    <property type="entry name" value="TPR-like"/>
    <property type="match status" value="1"/>
</dbReference>
<name>A0ABT6Y1T8_ALISE</name>
<proteinExistence type="predicted"/>
<dbReference type="CDD" id="cd00093">
    <property type="entry name" value="HTH_XRE"/>
    <property type="match status" value="1"/>
</dbReference>
<comment type="caution">
    <text evidence="3">The sequence shown here is derived from an EMBL/GenBank/DDBJ whole genome shotgun (WGS) entry which is preliminary data.</text>
</comment>
<dbReference type="InterPro" id="IPR010982">
    <property type="entry name" value="Lambda_DNA-bd_dom_sf"/>
</dbReference>
<keyword evidence="4" id="KW-1185">Reference proteome</keyword>
<dbReference type="SMART" id="SM00028">
    <property type="entry name" value="TPR"/>
    <property type="match status" value="4"/>
</dbReference>
<dbReference type="PROSITE" id="PS50943">
    <property type="entry name" value="HTH_CROC1"/>
    <property type="match status" value="1"/>
</dbReference>
<evidence type="ECO:0000259" key="2">
    <source>
        <dbReference type="PROSITE" id="PS50943"/>
    </source>
</evidence>
<reference evidence="3 4" key="1">
    <citation type="submission" date="2023-04" db="EMBL/GenBank/DDBJ databases">
        <title>A. sendaiensis sub sp. chiapanensis a novel subspecie with specific adaptation in bacterial cell wall isolated from an active volcano.</title>
        <authorList>
            <person name="Alvarez Gutierrez P.E."/>
            <person name="Ortiz Cortes L.Y."/>
        </authorList>
    </citation>
    <scope>NUCLEOTIDE SEQUENCE [LARGE SCALE GENOMIC DNA]</scope>
    <source>
        <strain evidence="3 4">PA2</strain>
    </source>
</reference>
<evidence type="ECO:0000313" key="4">
    <source>
        <dbReference type="Proteomes" id="UP001529245"/>
    </source>
</evidence>
<dbReference type="Pfam" id="PF13176">
    <property type="entry name" value="TPR_7"/>
    <property type="match status" value="1"/>
</dbReference>
<dbReference type="PANTHER" id="PTHR46797:SF1">
    <property type="entry name" value="METHYLPHOSPHONATE SYNTHASE"/>
    <property type="match status" value="1"/>
</dbReference>
<dbReference type="InterPro" id="IPR011990">
    <property type="entry name" value="TPR-like_helical_dom_sf"/>
</dbReference>
<organism evidence="3 4">
    <name type="scientific">Alicyclobacillus sendaiensis PA2</name>
    <dbReference type="NCBI Taxonomy" id="3029425"/>
    <lineage>
        <taxon>Bacteria</taxon>
        <taxon>Bacillati</taxon>
        <taxon>Bacillota</taxon>
        <taxon>Bacilli</taxon>
        <taxon>Bacillales</taxon>
        <taxon>Alicyclobacillaceae</taxon>
        <taxon>Alicyclobacillus</taxon>
    </lineage>
</organism>
<protein>
    <submittedName>
        <fullName evidence="3">Helix-turn-helix transcriptional regulator</fullName>
    </submittedName>
</protein>
<evidence type="ECO:0000256" key="1">
    <source>
        <dbReference type="ARBA" id="ARBA00023125"/>
    </source>
</evidence>
<dbReference type="RefSeq" id="WP_283204699.1">
    <property type="nucleotide sequence ID" value="NZ_JASGCB010000045.1"/>
</dbReference>
<dbReference type="InterPro" id="IPR001387">
    <property type="entry name" value="Cro/C1-type_HTH"/>
</dbReference>
<dbReference type="Gene3D" id="1.10.260.40">
    <property type="entry name" value="lambda repressor-like DNA-binding domains"/>
    <property type="match status" value="1"/>
</dbReference>
<keyword evidence="1" id="KW-0238">DNA-binding</keyword>
<feature type="domain" description="HTH cro/C1-type" evidence="2">
    <location>
        <begin position="9"/>
        <end position="62"/>
    </location>
</feature>
<accession>A0ABT6Y1T8</accession>
<sequence length="397" mass="46036">MDASFPEILRRLREERNLTQADLAGNGISRALISLYESGRRTPTYETLAYLAERLQVTVDIFFGFNNEVVQKAMMTLIQQAEQAERQERWKDALEMWESAHNLCEAYHFTTWDFHINAHRGITLVNLERYQCAVEILLPLLVDPRLHDNRDVAYDILRGLALSTRQLGQLRMSETFFRLILHLIGPSDERWIRTHINLASIHELLGEHDKAVRHYVAAAESARRMGNAELEAWANIGWTTAEMSSGLTEHVSLLLDRAHSLAKSLQNTYLLYAVRHNRLVLKRIEHDVDGFHREYQTLMEEVPDDEWKARLLEERIKWSLAVGNWDDAEACLHEALGLRVTTPIRAELLMLGGDIYKHRGKWGRAETYWLQALEAFRACASELANHVLRELQRLPRE</sequence>
<gene>
    <name evidence="3" type="ORF">QID03_14185</name>
</gene>
<dbReference type="PANTHER" id="PTHR46797">
    <property type="entry name" value="HTH-TYPE TRANSCRIPTIONAL REGULATOR"/>
    <property type="match status" value="1"/>
</dbReference>
<dbReference type="InterPro" id="IPR019734">
    <property type="entry name" value="TPR_rpt"/>
</dbReference>
<dbReference type="EMBL" id="JASGCB010000045">
    <property type="protein sequence ID" value="MDI9261306.1"/>
    <property type="molecule type" value="Genomic_DNA"/>
</dbReference>
<evidence type="ECO:0000313" key="3">
    <source>
        <dbReference type="EMBL" id="MDI9261306.1"/>
    </source>
</evidence>
<dbReference type="SUPFAM" id="SSF47413">
    <property type="entry name" value="lambda repressor-like DNA-binding domains"/>
    <property type="match status" value="1"/>
</dbReference>